<evidence type="ECO:0000313" key="3">
    <source>
        <dbReference type="EMBL" id="NID12278.1"/>
    </source>
</evidence>
<dbReference type="PANTHER" id="PTHR33619:SF3">
    <property type="entry name" value="POLYSACCHARIDE EXPORT PROTEIN GFCE-RELATED"/>
    <property type="match status" value="1"/>
</dbReference>
<organism evidence="3 4">
    <name type="scientific">Fibrivirga algicola</name>
    <dbReference type="NCBI Taxonomy" id="2950420"/>
    <lineage>
        <taxon>Bacteria</taxon>
        <taxon>Pseudomonadati</taxon>
        <taxon>Bacteroidota</taxon>
        <taxon>Cytophagia</taxon>
        <taxon>Cytophagales</taxon>
        <taxon>Spirosomataceae</taxon>
        <taxon>Fibrivirga</taxon>
    </lineage>
</organism>
<dbReference type="InterPro" id="IPR049712">
    <property type="entry name" value="Poly_export"/>
</dbReference>
<feature type="domain" description="Polysaccharide export protein N-terminal" evidence="2">
    <location>
        <begin position="52"/>
        <end position="150"/>
    </location>
</feature>
<evidence type="ECO:0000313" key="4">
    <source>
        <dbReference type="Proteomes" id="UP000606008"/>
    </source>
</evidence>
<keyword evidence="1" id="KW-0732">Signal</keyword>
<dbReference type="InterPro" id="IPR003715">
    <property type="entry name" value="Poly_export_N"/>
</dbReference>
<dbReference type="PANTHER" id="PTHR33619">
    <property type="entry name" value="POLYSACCHARIDE EXPORT PROTEIN GFCE-RELATED"/>
    <property type="match status" value="1"/>
</dbReference>
<evidence type="ECO:0000256" key="1">
    <source>
        <dbReference type="ARBA" id="ARBA00022729"/>
    </source>
</evidence>
<reference evidence="4" key="2">
    <citation type="submission" date="2023-07" db="EMBL/GenBank/DDBJ databases">
        <authorList>
            <person name="Jung D.-H."/>
        </authorList>
    </citation>
    <scope>NUCLEOTIDE SEQUENCE [LARGE SCALE GENOMIC DNA]</scope>
    <source>
        <strain evidence="4">JA-25</strain>
    </source>
</reference>
<protein>
    <submittedName>
        <fullName evidence="3">Polysaccharide export protein</fullName>
    </submittedName>
</protein>
<gene>
    <name evidence="3" type="ORF">F7231_19045</name>
</gene>
<dbReference type="Gene3D" id="3.10.560.10">
    <property type="entry name" value="Outer membrane lipoprotein wza domain like"/>
    <property type="match status" value="1"/>
</dbReference>
<proteinExistence type="predicted"/>
<comment type="caution">
    <text evidence="3">The sequence shown here is derived from an EMBL/GenBank/DDBJ whole genome shotgun (WGS) entry which is preliminary data.</text>
</comment>
<dbReference type="Pfam" id="PF02563">
    <property type="entry name" value="Poly_export"/>
    <property type="match status" value="1"/>
</dbReference>
<keyword evidence="4" id="KW-1185">Reference proteome</keyword>
<dbReference type="EMBL" id="WAEL01000007">
    <property type="protein sequence ID" value="NID12278.1"/>
    <property type="molecule type" value="Genomic_DNA"/>
</dbReference>
<dbReference type="RefSeq" id="WP_085414047.1">
    <property type="nucleotide sequence ID" value="NZ_WAEL01000007.1"/>
</dbReference>
<dbReference type="Proteomes" id="UP000606008">
    <property type="component" value="Unassembled WGS sequence"/>
</dbReference>
<sequence length="268" mass="29296">MNFPKMRVQMGIGLLYLSACLSGCISSKELVLYQAKGPHSDTLAIAPRYIPTIKAGDVLSVQVGSLSPEATAFFNPYAAISMADRAGTPQVATPTTPIPYTPGYLVNEEGQIALPLIGSQLVQGLTNTQAAAQIRTKLLDYLKEPTVNVRNLNFQIAISGEVARPSLFSIPNEQISLPAALGLAGDITIYGRRDNVLIIREENGKRTFNRVDLTSRDVFQSPYYYLRPNDVVYVEPGQARITNADRTYQLMPIIISALSFIAIVVSRF</sequence>
<evidence type="ECO:0000259" key="2">
    <source>
        <dbReference type="Pfam" id="PF02563"/>
    </source>
</evidence>
<reference evidence="4" key="1">
    <citation type="submission" date="2019-09" db="EMBL/GenBank/DDBJ databases">
        <authorList>
            <person name="Jung D.-H."/>
        </authorList>
    </citation>
    <scope>NUCLEOTIDE SEQUENCE [LARGE SCALE GENOMIC DNA]</scope>
    <source>
        <strain evidence="4">JA-25</strain>
    </source>
</reference>
<dbReference type="Gene3D" id="3.30.1950.10">
    <property type="entry name" value="wza like domain"/>
    <property type="match status" value="1"/>
</dbReference>
<accession>A0ABX0QKB5</accession>
<name>A0ABX0QKB5_9BACT</name>